<name>A0A143HD91_9BACL</name>
<evidence type="ECO:0000313" key="2">
    <source>
        <dbReference type="Proteomes" id="UP000076021"/>
    </source>
</evidence>
<dbReference type="STRING" id="241244.ATY39_09815"/>
<gene>
    <name evidence="1" type="ORF">ATY39_09815</name>
</gene>
<dbReference type="InterPro" id="IPR018708">
    <property type="entry name" value="DUF2225"/>
</dbReference>
<reference evidence="1 2" key="1">
    <citation type="journal article" date="2016" name="Genome Announc.">
        <title>Whole-Genome Sequence of Rummeliibacillus stabekisii Strain PP9 Isolated from Antarctic Soil.</title>
        <authorList>
            <person name="da Mota F.F."/>
            <person name="Vollu R.E."/>
            <person name="Jurelevicius D."/>
            <person name="Seldin L."/>
        </authorList>
    </citation>
    <scope>NUCLEOTIDE SEQUENCE [LARGE SCALE GENOMIC DNA]</scope>
    <source>
        <strain evidence="1 2">PP9</strain>
    </source>
</reference>
<keyword evidence="2" id="KW-1185">Reference proteome</keyword>
<dbReference type="KEGG" id="rst:ATY39_09815"/>
<organism evidence="1 2">
    <name type="scientific">Rummeliibacillus stabekisii</name>
    <dbReference type="NCBI Taxonomy" id="241244"/>
    <lineage>
        <taxon>Bacteria</taxon>
        <taxon>Bacillati</taxon>
        <taxon>Bacillota</taxon>
        <taxon>Bacilli</taxon>
        <taxon>Bacillales</taxon>
        <taxon>Caryophanaceae</taxon>
        <taxon>Rummeliibacillus</taxon>
    </lineage>
</organism>
<sequence length="223" mass="26699">MELSPYYEKQLECLHCKQQFKTMKVRSNFIKVKENESDFRPIYENDVNPLFYNVFVCEHCGFSFTEDFSKYFAPGVKEAIDQHITTHWKKHSFAGERSIADALQAYQLGLVCGNFKKEKHITLAGLALRISWLYRMTNQDVMEKRFMKIAREQYIESYSVEDYKGTSMNELWVLYLIGEISRRMGDKEQAIRYFSKVIEKQRLFNEPKILEMAKDQWKRMREE</sequence>
<dbReference type="OrthoDB" id="9780343at2"/>
<accession>A0A143HD91</accession>
<reference evidence="2" key="2">
    <citation type="submission" date="2016-03" db="EMBL/GenBank/DDBJ databases">
        <authorList>
            <person name="Seldin L."/>
        </authorList>
    </citation>
    <scope>NUCLEOTIDE SEQUENCE [LARGE SCALE GENOMIC DNA]</scope>
    <source>
        <strain evidence="2">PP9</strain>
    </source>
</reference>
<evidence type="ECO:0008006" key="3">
    <source>
        <dbReference type="Google" id="ProtNLM"/>
    </source>
</evidence>
<dbReference type="RefSeq" id="WP_066789203.1">
    <property type="nucleotide sequence ID" value="NZ_CP014806.1"/>
</dbReference>
<dbReference type="AlphaFoldDB" id="A0A143HD91"/>
<dbReference type="Proteomes" id="UP000076021">
    <property type="component" value="Chromosome"/>
</dbReference>
<dbReference type="Pfam" id="PF09986">
    <property type="entry name" value="DUF2225"/>
    <property type="match status" value="1"/>
</dbReference>
<evidence type="ECO:0000313" key="1">
    <source>
        <dbReference type="EMBL" id="AMW99708.1"/>
    </source>
</evidence>
<dbReference type="EMBL" id="CP014806">
    <property type="protein sequence ID" value="AMW99708.1"/>
    <property type="molecule type" value="Genomic_DNA"/>
</dbReference>
<protein>
    <recommendedName>
        <fullName evidence="3">DUF2225 domain-containing protein</fullName>
    </recommendedName>
</protein>
<proteinExistence type="predicted"/>